<keyword evidence="1" id="KW-0479">Metal-binding</keyword>
<dbReference type="Proteomes" id="UP000054260">
    <property type="component" value="Unassembled WGS sequence"/>
</dbReference>
<comment type="caution">
    <text evidence="6">The sequence shown here is derived from an EMBL/GenBank/DDBJ whole genome shotgun (WGS) entry which is preliminary data.</text>
</comment>
<sequence>MKAVMYEGIGKLSIRDVEKPKIGEDGILVKIMYSFICSTDIKTFKQGHPMIKPPTILGHECSGRIVEVGSKVEGFEVGECVAVAPFVNCGECEQCIGGNPEGCRNRSFPSNGAMTEYLSVDMSYARKGAWKVSESQIKEAALAEPMACALTSCRNMKLQPGESVLVVGAGIMGMLNATALRDIYGQIVKIVDTREDRLKFAEEMGFSTSLEASGKFNSVVLTAPIPELIDRYLPMVKLFGNLVLFGGYPKGIKASFDPNIIHYNGIRMTGTTGFAPKDFAAATSLMNSGQLLLTPFTDRIYEFSDFEEAFNDAVEGRSIKVGIKVGE</sequence>
<dbReference type="Gene3D" id="3.90.180.10">
    <property type="entry name" value="Medium-chain alcohol dehydrogenases, catalytic domain"/>
    <property type="match status" value="1"/>
</dbReference>
<keyword evidence="2" id="KW-0862">Zinc</keyword>
<dbReference type="InterPro" id="IPR050129">
    <property type="entry name" value="Zn_alcohol_dh"/>
</dbReference>
<protein>
    <submittedName>
        <fullName evidence="6">Alcohol dehydrogenase GroES domain protein</fullName>
    </submittedName>
</protein>
<dbReference type="SUPFAM" id="SSF51735">
    <property type="entry name" value="NAD(P)-binding Rossmann-fold domains"/>
    <property type="match status" value="1"/>
</dbReference>
<dbReference type="Proteomes" id="UP000264215">
    <property type="component" value="Unassembled WGS sequence"/>
</dbReference>
<keyword evidence="3" id="KW-0560">Oxidoreductase</keyword>
<reference evidence="6" key="1">
    <citation type="journal article" date="2015" name="MBio">
        <title>Genome-resolved metagenomic analysis reveals roles for candidate phyla and other microbial community members in biogeochemical transformations in oil reservoirs.</title>
        <authorList>
            <person name="Hu P."/>
            <person name="Tom L."/>
            <person name="Singh A."/>
            <person name="Thomas B.C."/>
            <person name="Baker B.J."/>
            <person name="Piceno Y.M."/>
            <person name="Andersen G.L."/>
            <person name="Banfield J.F."/>
        </authorList>
    </citation>
    <scope>NUCLEOTIDE SEQUENCE [LARGE SCALE GENOMIC DNA]</scope>
    <source>
        <strain evidence="6">46_47</strain>
    </source>
</reference>
<reference evidence="7" key="2">
    <citation type="journal article" date="2015" name="MBio">
        <title>Genome-Resolved Metagenomic Analysis Reveals Roles for Candidate Phyla and Other Microbial Community Members in Biogeochemical Transformations in Oil Reservoirs.</title>
        <authorList>
            <person name="Hu P."/>
            <person name="Tom L."/>
            <person name="Singh A."/>
            <person name="Thomas B.C."/>
            <person name="Baker B.J."/>
            <person name="Piceno Y.M."/>
            <person name="Andersen G.L."/>
            <person name="Banfield J.F."/>
        </authorList>
    </citation>
    <scope>NUCLEOTIDE SEQUENCE [LARGE SCALE GENOMIC DNA]</scope>
</reference>
<evidence type="ECO:0000313" key="8">
    <source>
        <dbReference type="Proteomes" id="UP000264215"/>
    </source>
</evidence>
<organism evidence="6 7">
    <name type="scientific">Mesotoga infera</name>
    <dbReference type="NCBI Taxonomy" id="1236046"/>
    <lineage>
        <taxon>Bacteria</taxon>
        <taxon>Thermotogati</taxon>
        <taxon>Thermotogota</taxon>
        <taxon>Thermotogae</taxon>
        <taxon>Kosmotogales</taxon>
        <taxon>Kosmotogaceae</taxon>
        <taxon>Mesotoga</taxon>
    </lineage>
</organism>
<reference evidence="5 8" key="3">
    <citation type="journal article" date="2018" name="Nat. Biotechnol.">
        <title>A standardized bacterial taxonomy based on genome phylogeny substantially revises the tree of life.</title>
        <authorList>
            <person name="Parks D.H."/>
            <person name="Chuvochina M."/>
            <person name="Waite D.W."/>
            <person name="Rinke C."/>
            <person name="Skarshewski A."/>
            <person name="Chaumeil P.A."/>
            <person name="Hugenholtz P."/>
        </authorList>
    </citation>
    <scope>NUCLEOTIDE SEQUENCE [LARGE SCALE GENOMIC DNA]</scope>
    <source>
        <strain evidence="5">UBA9905</strain>
    </source>
</reference>
<feature type="domain" description="Alcohol dehydrogenase-like N-terminal" evidence="4">
    <location>
        <begin position="24"/>
        <end position="123"/>
    </location>
</feature>
<evidence type="ECO:0000259" key="4">
    <source>
        <dbReference type="Pfam" id="PF08240"/>
    </source>
</evidence>
<dbReference type="InterPro" id="IPR013154">
    <property type="entry name" value="ADH-like_N"/>
</dbReference>
<name>A0A101H198_9BACT</name>
<evidence type="ECO:0000313" key="6">
    <source>
        <dbReference type="EMBL" id="KUK68252.1"/>
    </source>
</evidence>
<dbReference type="AlphaFoldDB" id="A0A101H198"/>
<evidence type="ECO:0000256" key="2">
    <source>
        <dbReference type="ARBA" id="ARBA00022833"/>
    </source>
</evidence>
<gene>
    <name evidence="5" type="ORF">DIT26_03550</name>
    <name evidence="6" type="ORF">XD86_0304</name>
</gene>
<dbReference type="PROSITE" id="PS00059">
    <property type="entry name" value="ADH_ZINC"/>
    <property type="match status" value="1"/>
</dbReference>
<dbReference type="SUPFAM" id="SSF50129">
    <property type="entry name" value="GroES-like"/>
    <property type="match status" value="1"/>
</dbReference>
<evidence type="ECO:0000313" key="7">
    <source>
        <dbReference type="Proteomes" id="UP000054260"/>
    </source>
</evidence>
<dbReference type="GO" id="GO:0008270">
    <property type="term" value="F:zinc ion binding"/>
    <property type="evidence" value="ECO:0007669"/>
    <property type="project" value="InterPro"/>
</dbReference>
<dbReference type="InterPro" id="IPR011032">
    <property type="entry name" value="GroES-like_sf"/>
</dbReference>
<proteinExistence type="predicted"/>
<dbReference type="PANTHER" id="PTHR43401:SF2">
    <property type="entry name" value="L-THREONINE 3-DEHYDROGENASE"/>
    <property type="match status" value="1"/>
</dbReference>
<evidence type="ECO:0000256" key="3">
    <source>
        <dbReference type="ARBA" id="ARBA00023002"/>
    </source>
</evidence>
<dbReference type="InterPro" id="IPR036291">
    <property type="entry name" value="NAD(P)-bd_dom_sf"/>
</dbReference>
<evidence type="ECO:0000256" key="1">
    <source>
        <dbReference type="ARBA" id="ARBA00022723"/>
    </source>
</evidence>
<dbReference type="EMBL" id="DQBS01000088">
    <property type="protein sequence ID" value="HCO69649.1"/>
    <property type="molecule type" value="Genomic_DNA"/>
</dbReference>
<evidence type="ECO:0000313" key="5">
    <source>
        <dbReference type="EMBL" id="HCO69649.1"/>
    </source>
</evidence>
<dbReference type="EMBL" id="LGGH01000026">
    <property type="protein sequence ID" value="KUK68252.1"/>
    <property type="molecule type" value="Genomic_DNA"/>
</dbReference>
<dbReference type="InterPro" id="IPR002328">
    <property type="entry name" value="ADH_Zn_CS"/>
</dbReference>
<dbReference type="PATRIC" id="fig|1236046.6.peg.375"/>
<dbReference type="PANTHER" id="PTHR43401">
    <property type="entry name" value="L-THREONINE 3-DEHYDROGENASE"/>
    <property type="match status" value="1"/>
</dbReference>
<dbReference type="GO" id="GO:0016491">
    <property type="term" value="F:oxidoreductase activity"/>
    <property type="evidence" value="ECO:0007669"/>
    <property type="project" value="UniProtKB-KW"/>
</dbReference>
<dbReference type="Gene3D" id="3.40.50.720">
    <property type="entry name" value="NAD(P)-binding Rossmann-like Domain"/>
    <property type="match status" value="1"/>
</dbReference>
<accession>A0A101H198</accession>
<dbReference type="Pfam" id="PF08240">
    <property type="entry name" value="ADH_N"/>
    <property type="match status" value="1"/>
</dbReference>